<gene>
    <name evidence="1" type="ORF">J0911_00785</name>
</gene>
<dbReference type="EMBL" id="JAFMPK010000009">
    <property type="protein sequence ID" value="MBO0607561.1"/>
    <property type="molecule type" value="Genomic_DNA"/>
</dbReference>
<reference evidence="2" key="1">
    <citation type="submission" date="2023-07" db="EMBL/GenBank/DDBJ databases">
        <title>Myceligenerans salitolerans sp. nov., a halotolerant actinomycete isolated from a salt lake in Xinjiang, China.</title>
        <authorList>
            <person name="Guan T."/>
        </authorList>
    </citation>
    <scope>NUCLEOTIDE SEQUENCE [LARGE SCALE GENOMIC DNA]</scope>
    <source>
        <strain evidence="2">XHU 5031</strain>
    </source>
</reference>
<organism evidence="1 2">
    <name type="scientific">Myceligenerans salitolerans</name>
    <dbReference type="NCBI Taxonomy" id="1230528"/>
    <lineage>
        <taxon>Bacteria</taxon>
        <taxon>Bacillati</taxon>
        <taxon>Actinomycetota</taxon>
        <taxon>Actinomycetes</taxon>
        <taxon>Micrococcales</taxon>
        <taxon>Promicromonosporaceae</taxon>
        <taxon>Myceligenerans</taxon>
    </lineage>
</organism>
<accession>A0ABS3I4M0</accession>
<protein>
    <submittedName>
        <fullName evidence="1">Uncharacterized protein</fullName>
    </submittedName>
</protein>
<comment type="caution">
    <text evidence="1">The sequence shown here is derived from an EMBL/GenBank/DDBJ whole genome shotgun (WGS) entry which is preliminary data.</text>
</comment>
<evidence type="ECO:0000313" key="2">
    <source>
        <dbReference type="Proteomes" id="UP000664617"/>
    </source>
</evidence>
<dbReference type="RefSeq" id="WP_207273490.1">
    <property type="nucleotide sequence ID" value="NZ_JAFMPK010000009.1"/>
</dbReference>
<proteinExistence type="predicted"/>
<name>A0ABS3I4M0_9MICO</name>
<sequence length="128" mass="15017">MIFRRRPARREPEPDPTLDPFRGGVAILRRDGEFQGHVASEVTHFFARPRNRWWVWFVIAWADGTKDRLIEDYPPWSYVTEMRQGLFDYAGSMLMTDKARIGVYEVEWVPASEAARVRAEAGIRLEDF</sequence>
<evidence type="ECO:0000313" key="1">
    <source>
        <dbReference type="EMBL" id="MBO0607561.1"/>
    </source>
</evidence>
<dbReference type="Proteomes" id="UP000664617">
    <property type="component" value="Unassembled WGS sequence"/>
</dbReference>
<keyword evidence="2" id="KW-1185">Reference proteome</keyword>